<evidence type="ECO:0000259" key="1">
    <source>
        <dbReference type="Pfam" id="PF13524"/>
    </source>
</evidence>
<keyword evidence="3" id="KW-1185">Reference proteome</keyword>
<evidence type="ECO:0000313" key="2">
    <source>
        <dbReference type="EMBL" id="MDM5147027.1"/>
    </source>
</evidence>
<proteinExistence type="predicted"/>
<dbReference type="EMBL" id="JANQAO010000001">
    <property type="protein sequence ID" value="MDM5147027.1"/>
    <property type="molecule type" value="Genomic_DNA"/>
</dbReference>
<reference evidence="2" key="1">
    <citation type="submission" date="2022-08" db="EMBL/GenBank/DDBJ databases">
        <authorList>
            <person name="Dzunkova M."/>
            <person name="La Clair J."/>
            <person name="Tyml T."/>
            <person name="Doud D."/>
            <person name="Schulz F."/>
            <person name="Piquer S."/>
            <person name="Porcel Sanchis D."/>
            <person name="Osborn A."/>
            <person name="Robinson D."/>
            <person name="Louie K.B."/>
            <person name="Bowen B.P."/>
            <person name="Bowers R."/>
            <person name="Lee J."/>
            <person name="Arnau Llombart V."/>
            <person name="Diaz Villanueva W."/>
            <person name="Gosliner T."/>
            <person name="Northen T."/>
            <person name="Cheng J.-F."/>
            <person name="Burkart M.D."/>
            <person name="Woyke T."/>
        </authorList>
    </citation>
    <scope>NUCLEOTIDE SEQUENCE</scope>
    <source>
        <strain evidence="2">Df01</strain>
    </source>
</reference>
<organism evidence="2 3">
    <name type="scientific">Candidatus Doriopsillibacter californiensis</name>
    <dbReference type="NCBI Taxonomy" id="2970740"/>
    <lineage>
        <taxon>Bacteria</taxon>
        <taxon>Pseudomonadati</taxon>
        <taxon>Pseudomonadota</taxon>
        <taxon>Gammaproteobacteria</taxon>
        <taxon>Candidatus Tethybacterales</taxon>
        <taxon>Candidatus Persebacteraceae</taxon>
        <taxon>Candidatus Doriopsillibacter</taxon>
    </lineage>
</organism>
<feature type="domain" description="Spore protein YkvP/CgeB glycosyl transferase-like" evidence="1">
    <location>
        <begin position="1"/>
        <end position="92"/>
    </location>
</feature>
<reference evidence="2" key="2">
    <citation type="journal article" date="2023" name="Microbiome">
        <title>Synthase-selected sorting approach identifies a beta-lactone synthase in a nudibranch symbiotic bacterium.</title>
        <authorList>
            <person name="Dzunkova M."/>
            <person name="La Clair J.J."/>
            <person name="Tyml T."/>
            <person name="Doud D."/>
            <person name="Schulz F."/>
            <person name="Piquer-Esteban S."/>
            <person name="Porcel Sanchis D."/>
            <person name="Osborn A."/>
            <person name="Robinson D."/>
            <person name="Louie K.B."/>
            <person name="Bowen B.P."/>
            <person name="Bowers R.M."/>
            <person name="Lee J."/>
            <person name="Arnau V."/>
            <person name="Diaz-Villanueva W."/>
            <person name="Stepanauskas R."/>
            <person name="Gosliner T."/>
            <person name="Date S.V."/>
            <person name="Northen T.R."/>
            <person name="Cheng J.F."/>
            <person name="Burkart M.D."/>
            <person name="Woyke T."/>
        </authorList>
    </citation>
    <scope>NUCLEOTIDE SEQUENCE</scope>
    <source>
        <strain evidence="2">Df01</strain>
    </source>
</reference>
<dbReference type="InterPro" id="IPR055259">
    <property type="entry name" value="YkvP/CgeB_Glyco_trans-like"/>
</dbReference>
<comment type="caution">
    <text evidence="2">The sequence shown here is derived from an EMBL/GenBank/DDBJ whole genome shotgun (WGS) entry which is preliminary data.</text>
</comment>
<dbReference type="Pfam" id="PF13524">
    <property type="entry name" value="Glyco_trans_1_2"/>
    <property type="match status" value="1"/>
</dbReference>
<sequence>MGLNLSRATDIPLYSSDRLAQLAGNGCLVLTPNNESMKALFAEDEVSYFSDEKELIEKIKQFTKDDVAWRTTAEAGWRRAHSDYNEQRVAKFVVEAAFGNDFSNNYKWLFTSLPAGIIKSQAS</sequence>
<accession>A0ABT7QJZ8</accession>
<evidence type="ECO:0000313" key="3">
    <source>
        <dbReference type="Proteomes" id="UP001168167"/>
    </source>
</evidence>
<dbReference type="Proteomes" id="UP001168167">
    <property type="component" value="Unassembled WGS sequence"/>
</dbReference>
<name>A0ABT7QJZ8_9GAMM</name>
<gene>
    <name evidence="2" type="ORF">NQX30_01320</name>
</gene>
<protein>
    <submittedName>
        <fullName evidence="2">Glycosyltransferase</fullName>
    </submittedName>
</protein>